<accession>A0A1X7N093</accession>
<dbReference type="Pfam" id="PF13155">
    <property type="entry name" value="Toprim_2"/>
    <property type="match status" value="1"/>
</dbReference>
<feature type="compositionally biased region" description="Pro residues" evidence="1">
    <location>
        <begin position="95"/>
        <end position="107"/>
    </location>
</feature>
<sequence>MSAPVSPELQKYIIALGAEQTGENQWQARCPNPAHTDEHASFALTGGRKKPVAVECHGGCDWADIKAALSQLGLDVGQVIKRAGTRTNRKAPVRRTPPAPVAPPPPLDDQEKPYDWHQLLMGRHTKPREFLQNQRGLTEATIERFKLGFNGERITIPIRVEGHWVNAKLYKSGAQGPNKMLQIPGHGTAVLYPLEVLADSTAPVILCEGELDALLTLQKGDGRFLALTGTGGAANPPRDLSALAGREVFVAYDADKAGVSGAKKVQERLVAVGATARILDLTRLGLTYIEKEGEDLTDYWMNHDGTVEALLAEMDRLRSNAPERFKTVTAADLAQPVPPMEWMVKGVWPAGSYGVLAGEKKTLKTYTAISLMLAVASGQPFLGRFEVVTPRPVLMYLGEGGKGPTQRRIQRIAEHMGVDLASLPLRMVFDAGDVTGDEFVAAFRRAVDDEQPGLVIIDPLYAYHPAGVEAQNLYDRGAMLAQISQSMPPGCALVIADHFRKTSVGQALDLDSIAQSGVGQWADSWVLMQHDTPPRVDEGDFSIGVQFGSRQWGGQQYVVDWAFGRFDADTGEHDGDLSVEVRNATWGAKKSGGGEGRQSALGAAILTLVEDSPLQYTKTQVRDEVRGSQKVGVDSFAKAWNELISAGRLTSEKAPGEEGAMRERWRLSDATPPRLVLPETDPESG</sequence>
<dbReference type="CDD" id="cd01029">
    <property type="entry name" value="TOPRIM_primases"/>
    <property type="match status" value="1"/>
</dbReference>
<dbReference type="Gene3D" id="3.40.1360.10">
    <property type="match status" value="1"/>
</dbReference>
<dbReference type="Gene3D" id="3.40.50.300">
    <property type="entry name" value="P-loop containing nucleotide triphosphate hydrolases"/>
    <property type="match status" value="1"/>
</dbReference>
<proteinExistence type="predicted"/>
<evidence type="ECO:0000256" key="1">
    <source>
        <dbReference type="SAM" id="MobiDB-lite"/>
    </source>
</evidence>
<dbReference type="OrthoDB" id="5118146at2"/>
<dbReference type="RefSeq" id="WP_085474980.1">
    <property type="nucleotide sequence ID" value="NZ_FXBM01000001.1"/>
</dbReference>
<name>A0A1X7N093_9MICO</name>
<dbReference type="STRING" id="1891671.SAMN06295885_0456"/>
<protein>
    <submittedName>
        <fullName evidence="2">Toprim domain-containing protein</fullName>
    </submittedName>
</protein>
<evidence type="ECO:0000313" key="3">
    <source>
        <dbReference type="Proteomes" id="UP000193711"/>
    </source>
</evidence>
<gene>
    <name evidence="2" type="ORF">SAMN06295885_0456</name>
</gene>
<evidence type="ECO:0000313" key="2">
    <source>
        <dbReference type="EMBL" id="SMH30664.1"/>
    </source>
</evidence>
<feature type="region of interest" description="Disordered" evidence="1">
    <location>
        <begin position="651"/>
        <end position="685"/>
    </location>
</feature>
<dbReference type="SUPFAM" id="SSF56731">
    <property type="entry name" value="DNA primase core"/>
    <property type="match status" value="1"/>
</dbReference>
<dbReference type="AlphaFoldDB" id="A0A1X7N093"/>
<reference evidence="3" key="1">
    <citation type="submission" date="2017-04" db="EMBL/GenBank/DDBJ databases">
        <authorList>
            <person name="Varghese N."/>
            <person name="Submissions S."/>
        </authorList>
    </citation>
    <scope>NUCLEOTIDE SEQUENCE [LARGE SCALE GENOMIC DNA]</scope>
    <source>
        <strain evidence="3">VKM Ac-2121</strain>
    </source>
</reference>
<dbReference type="SUPFAM" id="SSF52540">
    <property type="entry name" value="P-loop containing nucleoside triphosphate hydrolases"/>
    <property type="match status" value="1"/>
</dbReference>
<feature type="region of interest" description="Disordered" evidence="1">
    <location>
        <begin position="83"/>
        <end position="112"/>
    </location>
</feature>
<dbReference type="EMBL" id="FXBM01000001">
    <property type="protein sequence ID" value="SMH30664.1"/>
    <property type="molecule type" value="Genomic_DNA"/>
</dbReference>
<feature type="compositionally biased region" description="Basic and acidic residues" evidence="1">
    <location>
        <begin position="651"/>
        <end position="667"/>
    </location>
</feature>
<dbReference type="InterPro" id="IPR034154">
    <property type="entry name" value="TOPRIM_DnaG/twinkle"/>
</dbReference>
<feature type="compositionally biased region" description="Basic residues" evidence="1">
    <location>
        <begin position="83"/>
        <end position="93"/>
    </location>
</feature>
<dbReference type="Proteomes" id="UP000193711">
    <property type="component" value="Unassembled WGS sequence"/>
</dbReference>
<dbReference type="InterPro" id="IPR027417">
    <property type="entry name" value="P-loop_NTPase"/>
</dbReference>
<organism evidence="2 3">
    <name type="scientific">Rathayibacter oskolensis</name>
    <dbReference type="NCBI Taxonomy" id="1891671"/>
    <lineage>
        <taxon>Bacteria</taxon>
        <taxon>Bacillati</taxon>
        <taxon>Actinomycetota</taxon>
        <taxon>Actinomycetes</taxon>
        <taxon>Micrococcales</taxon>
        <taxon>Microbacteriaceae</taxon>
        <taxon>Rathayibacter</taxon>
    </lineage>
</organism>
<keyword evidence="3" id="KW-1185">Reference proteome</keyword>
<dbReference type="Pfam" id="PF13481">
    <property type="entry name" value="AAA_25"/>
    <property type="match status" value="1"/>
</dbReference>